<reference evidence="1 2" key="1">
    <citation type="submission" date="2021-06" db="EMBL/GenBank/DDBJ databases">
        <title>Caerostris darwini draft genome.</title>
        <authorList>
            <person name="Kono N."/>
            <person name="Arakawa K."/>
        </authorList>
    </citation>
    <scope>NUCLEOTIDE SEQUENCE [LARGE SCALE GENOMIC DNA]</scope>
</reference>
<dbReference type="EMBL" id="BPLQ01006478">
    <property type="protein sequence ID" value="GIY22779.1"/>
    <property type="molecule type" value="Genomic_DNA"/>
</dbReference>
<evidence type="ECO:0000313" key="1">
    <source>
        <dbReference type="EMBL" id="GIY22779.1"/>
    </source>
</evidence>
<accession>A0AAV4RQ17</accession>
<comment type="caution">
    <text evidence="1">The sequence shown here is derived from an EMBL/GenBank/DDBJ whole genome shotgun (WGS) entry which is preliminary data.</text>
</comment>
<sequence>MRRGIAWSMKSSHTAHSKIDKVLKITLFFEQTIFTFLRHPRLLNFAHISSTQFFMGHKLWRKSSACATTSFIKPTVKETHPPPCTRCQLRAMTGYLRV</sequence>
<gene>
    <name evidence="1" type="ORF">CDAR_84641</name>
</gene>
<keyword evidence="2" id="KW-1185">Reference proteome</keyword>
<proteinExistence type="predicted"/>
<evidence type="ECO:0000313" key="2">
    <source>
        <dbReference type="Proteomes" id="UP001054837"/>
    </source>
</evidence>
<name>A0AAV4RQ17_9ARAC</name>
<dbReference type="Proteomes" id="UP001054837">
    <property type="component" value="Unassembled WGS sequence"/>
</dbReference>
<dbReference type="AlphaFoldDB" id="A0AAV4RQ17"/>
<protein>
    <submittedName>
        <fullName evidence="1">Uncharacterized protein</fullName>
    </submittedName>
</protein>
<organism evidence="1 2">
    <name type="scientific">Caerostris darwini</name>
    <dbReference type="NCBI Taxonomy" id="1538125"/>
    <lineage>
        <taxon>Eukaryota</taxon>
        <taxon>Metazoa</taxon>
        <taxon>Ecdysozoa</taxon>
        <taxon>Arthropoda</taxon>
        <taxon>Chelicerata</taxon>
        <taxon>Arachnida</taxon>
        <taxon>Araneae</taxon>
        <taxon>Araneomorphae</taxon>
        <taxon>Entelegynae</taxon>
        <taxon>Araneoidea</taxon>
        <taxon>Araneidae</taxon>
        <taxon>Caerostris</taxon>
    </lineage>
</organism>